<evidence type="ECO:0000256" key="5">
    <source>
        <dbReference type="ARBA" id="ARBA00023136"/>
    </source>
</evidence>
<proteinExistence type="inferred from homology"/>
<sequence>MWGCRGGGGRERELELGRSVKSNGNRAGRGEERWERGQAVWAWNGGLPQRHVKNFQNSPPGEGGGGWLILESHSRIRGEGAGWGWQSGWSEGGRGRKEQEPGRGVARPARIKAGAGGVGGRVSEAPAGGREGVHPEGKMGADGHGAGGPARRPPPYSQDGRGAGGAPEAREAREPLDCWACAVLVTAQNLLVGLFNLLLLLTVLAAVLLPALIMLGFGFLCHSQFLHAQVPPCTKHLRDPSFTALLVVGFILLVPLLVLALAGYRRLCRRLRLADCLVPYSHAVYRGLPSPRPRPLRPAALVPGPRATLDAPSAGKVWV</sequence>
<dbReference type="InParanoid" id="A0A6I8NGH0"/>
<keyword evidence="3 7" id="KW-0812">Transmembrane</keyword>
<dbReference type="Proteomes" id="UP000002279">
    <property type="component" value="Chromosome X5"/>
</dbReference>
<evidence type="ECO:0000256" key="7">
    <source>
        <dbReference type="SAM" id="Phobius"/>
    </source>
</evidence>
<reference evidence="8" key="2">
    <citation type="submission" date="2025-08" db="UniProtKB">
        <authorList>
            <consortium name="Ensembl"/>
        </authorList>
    </citation>
    <scope>IDENTIFICATION</scope>
    <source>
        <strain evidence="8">Glennie</strain>
    </source>
</reference>
<evidence type="ECO:0000256" key="3">
    <source>
        <dbReference type="ARBA" id="ARBA00022692"/>
    </source>
</evidence>
<evidence type="ECO:0000256" key="1">
    <source>
        <dbReference type="ARBA" id="ARBA00004141"/>
    </source>
</evidence>
<keyword evidence="9" id="KW-1185">Reference proteome</keyword>
<dbReference type="Ensembl" id="ENSOANT00000065995.1">
    <property type="protein sequence ID" value="ENSOANP00000040182.1"/>
    <property type="gene ID" value="ENSOANG00000049653.1"/>
</dbReference>
<accession>A0A6I8NGH0</accession>
<dbReference type="InterPro" id="IPR033355">
    <property type="entry name" value="TMEM88"/>
</dbReference>
<dbReference type="GO" id="GO:0005886">
    <property type="term" value="C:plasma membrane"/>
    <property type="evidence" value="ECO:0000318"/>
    <property type="project" value="GO_Central"/>
</dbReference>
<gene>
    <name evidence="8" type="primary">TMEM88</name>
</gene>
<organism evidence="8 9">
    <name type="scientific">Ornithorhynchus anatinus</name>
    <name type="common">Duckbill platypus</name>
    <dbReference type="NCBI Taxonomy" id="9258"/>
    <lineage>
        <taxon>Eukaryota</taxon>
        <taxon>Metazoa</taxon>
        <taxon>Chordata</taxon>
        <taxon>Craniata</taxon>
        <taxon>Vertebrata</taxon>
        <taxon>Euteleostomi</taxon>
        <taxon>Mammalia</taxon>
        <taxon>Monotremata</taxon>
        <taxon>Ornithorhynchidae</taxon>
        <taxon>Ornithorhynchus</taxon>
    </lineage>
</organism>
<reference evidence="8 9" key="1">
    <citation type="journal article" date="2008" name="Nature">
        <title>Genome analysis of the platypus reveals unique signatures of evolution.</title>
        <authorList>
            <person name="Warren W.C."/>
            <person name="Hillier L.W."/>
            <person name="Marshall Graves J.A."/>
            <person name="Birney E."/>
            <person name="Ponting C.P."/>
            <person name="Grutzner F."/>
            <person name="Belov K."/>
            <person name="Miller W."/>
            <person name="Clarke L."/>
            <person name="Chinwalla A.T."/>
            <person name="Yang S.P."/>
            <person name="Heger A."/>
            <person name="Locke D.P."/>
            <person name="Miethke P."/>
            <person name="Waters P.D."/>
            <person name="Veyrunes F."/>
            <person name="Fulton L."/>
            <person name="Fulton B."/>
            <person name="Graves T."/>
            <person name="Wallis J."/>
            <person name="Puente X.S."/>
            <person name="Lopez-Otin C."/>
            <person name="Ordonez G.R."/>
            <person name="Eichler E.E."/>
            <person name="Chen L."/>
            <person name="Cheng Z."/>
            <person name="Deakin J.E."/>
            <person name="Alsop A."/>
            <person name="Thompson K."/>
            <person name="Kirby P."/>
            <person name="Papenfuss A.T."/>
            <person name="Wakefield M.J."/>
            <person name="Olender T."/>
            <person name="Lancet D."/>
            <person name="Huttley G.A."/>
            <person name="Smit A.F."/>
            <person name="Pask A."/>
            <person name="Temple-Smith P."/>
            <person name="Batzer M.A."/>
            <person name="Walker J.A."/>
            <person name="Konkel M.K."/>
            <person name="Harris R.S."/>
            <person name="Whittington C.M."/>
            <person name="Wong E.S."/>
            <person name="Gemmell N.J."/>
            <person name="Buschiazzo E."/>
            <person name="Vargas Jentzsch I.M."/>
            <person name="Merkel A."/>
            <person name="Schmitz J."/>
            <person name="Zemann A."/>
            <person name="Churakov G."/>
            <person name="Kriegs J.O."/>
            <person name="Brosius J."/>
            <person name="Murchison E.P."/>
            <person name="Sachidanandam R."/>
            <person name="Smith C."/>
            <person name="Hannon G.J."/>
            <person name="Tsend-Ayush E."/>
            <person name="McMillan D."/>
            <person name="Attenborough R."/>
            <person name="Rens W."/>
            <person name="Ferguson-Smith M."/>
            <person name="Lefevre C.M."/>
            <person name="Sharp J.A."/>
            <person name="Nicholas K.R."/>
            <person name="Ray D.A."/>
            <person name="Kube M."/>
            <person name="Reinhardt R."/>
            <person name="Pringle T.H."/>
            <person name="Taylor J."/>
            <person name="Jones R.C."/>
            <person name="Nixon B."/>
            <person name="Dacheux J.L."/>
            <person name="Niwa H."/>
            <person name="Sekita Y."/>
            <person name="Huang X."/>
            <person name="Stark A."/>
            <person name="Kheradpour P."/>
            <person name="Kellis M."/>
            <person name="Flicek P."/>
            <person name="Chen Y."/>
            <person name="Webber C."/>
            <person name="Hardison R."/>
            <person name="Nelson J."/>
            <person name="Hallsworth-Pepin K."/>
            <person name="Delehaunty K."/>
            <person name="Markovic C."/>
            <person name="Minx P."/>
            <person name="Feng Y."/>
            <person name="Kremitzki C."/>
            <person name="Mitreva M."/>
            <person name="Glasscock J."/>
            <person name="Wylie T."/>
            <person name="Wohldmann P."/>
            <person name="Thiru P."/>
            <person name="Nhan M.N."/>
            <person name="Pohl C.S."/>
            <person name="Smith S.M."/>
            <person name="Hou S."/>
            <person name="Nefedov M."/>
            <person name="de Jong P.J."/>
            <person name="Renfree M.B."/>
            <person name="Mardis E.R."/>
            <person name="Wilson R.K."/>
        </authorList>
    </citation>
    <scope>NUCLEOTIDE SEQUENCE [LARGE SCALE GENOMIC DNA]</scope>
    <source>
        <strain evidence="8 9">Glennie</strain>
    </source>
</reference>
<name>A0A6I8NGH0_ORNAN</name>
<keyword evidence="5 7" id="KW-0472">Membrane</keyword>
<feature type="transmembrane region" description="Helical" evidence="7">
    <location>
        <begin position="197"/>
        <end position="220"/>
    </location>
</feature>
<dbReference type="AlphaFoldDB" id="A0A6I8NGH0"/>
<feature type="compositionally biased region" description="Basic and acidic residues" evidence="6">
    <location>
        <begin position="131"/>
        <end position="141"/>
    </location>
</feature>
<evidence type="ECO:0000256" key="6">
    <source>
        <dbReference type="SAM" id="MobiDB-lite"/>
    </source>
</evidence>
<dbReference type="GeneTree" id="ENSGT00940000162021"/>
<feature type="compositionally biased region" description="Basic and acidic residues" evidence="6">
    <location>
        <begin position="8"/>
        <end position="18"/>
    </location>
</feature>
<dbReference type="PANTHER" id="PTHR28628">
    <property type="entry name" value="TRANSMEMBRANE PROTEIN 88-RELATED"/>
    <property type="match status" value="1"/>
</dbReference>
<dbReference type="PANTHER" id="PTHR28628:SF3">
    <property type="entry name" value="TRANSMEMBRANE PROTEIN 88"/>
    <property type="match status" value="1"/>
</dbReference>
<feature type="transmembrane region" description="Helical" evidence="7">
    <location>
        <begin position="240"/>
        <end position="264"/>
    </location>
</feature>
<feature type="region of interest" description="Disordered" evidence="6">
    <location>
        <begin position="79"/>
        <end position="168"/>
    </location>
</feature>
<comment type="subcellular location">
    <subcellularLocation>
        <location evidence="1">Membrane</location>
        <topology evidence="1">Multi-pass membrane protein</topology>
    </subcellularLocation>
</comment>
<protein>
    <recommendedName>
        <fullName evidence="10">Transmembrane protein 88</fullName>
    </recommendedName>
</protein>
<evidence type="ECO:0000256" key="2">
    <source>
        <dbReference type="ARBA" id="ARBA00005734"/>
    </source>
</evidence>
<feature type="region of interest" description="Disordered" evidence="6">
    <location>
        <begin position="1"/>
        <end position="33"/>
    </location>
</feature>
<comment type="similarity">
    <text evidence="2">Belongs to the TMEM88 family.</text>
</comment>
<dbReference type="Bgee" id="ENSOANG00000049653">
    <property type="expression patterns" value="Expressed in heart and 7 other cell types or tissues"/>
</dbReference>
<evidence type="ECO:0000313" key="8">
    <source>
        <dbReference type="Ensembl" id="ENSOANP00000040182.1"/>
    </source>
</evidence>
<keyword evidence="4 7" id="KW-1133">Transmembrane helix</keyword>
<evidence type="ECO:0008006" key="10">
    <source>
        <dbReference type="Google" id="ProtNLM"/>
    </source>
</evidence>
<dbReference type="GO" id="GO:0090090">
    <property type="term" value="P:negative regulation of canonical Wnt signaling pathway"/>
    <property type="evidence" value="ECO:0000318"/>
    <property type="project" value="GO_Central"/>
</dbReference>
<evidence type="ECO:0000313" key="9">
    <source>
        <dbReference type="Proteomes" id="UP000002279"/>
    </source>
</evidence>
<reference evidence="8" key="3">
    <citation type="submission" date="2025-09" db="UniProtKB">
        <authorList>
            <consortium name="Ensembl"/>
        </authorList>
    </citation>
    <scope>IDENTIFICATION</scope>
    <source>
        <strain evidence="8">Glennie</strain>
    </source>
</reference>
<evidence type="ECO:0000256" key="4">
    <source>
        <dbReference type="ARBA" id="ARBA00022989"/>
    </source>
</evidence>